<evidence type="ECO:0000313" key="2">
    <source>
        <dbReference type="Proteomes" id="UP001589709"/>
    </source>
</evidence>
<dbReference type="Pfam" id="PF10604">
    <property type="entry name" value="Polyketide_cyc2"/>
    <property type="match status" value="1"/>
</dbReference>
<dbReference type="RefSeq" id="WP_381348576.1">
    <property type="nucleotide sequence ID" value="NZ_JBHMCY010000052.1"/>
</dbReference>
<dbReference type="Gene3D" id="3.30.530.20">
    <property type="match status" value="1"/>
</dbReference>
<sequence>MGHLTLHATGPAAPETVWRRYARVDEWASWSPQVKTVQAADRRLRAGLRGTVQSPVGIRAAFVVEAVDHDRRTWAWRVRLGPVRLRLHHEVRAHARGSTTSLTMTGPRLAVLAYAPLAHLALRRLVRP</sequence>
<accession>A0ABV5N646</accession>
<dbReference type="SUPFAM" id="SSF55961">
    <property type="entry name" value="Bet v1-like"/>
    <property type="match status" value="1"/>
</dbReference>
<gene>
    <name evidence="1" type="ORF">ACFF45_24335</name>
</gene>
<comment type="caution">
    <text evidence="1">The sequence shown here is derived from an EMBL/GenBank/DDBJ whole genome shotgun (WGS) entry which is preliminary data.</text>
</comment>
<dbReference type="InterPro" id="IPR023393">
    <property type="entry name" value="START-like_dom_sf"/>
</dbReference>
<reference evidence="1 2" key="1">
    <citation type="submission" date="2024-09" db="EMBL/GenBank/DDBJ databases">
        <authorList>
            <person name="Sun Q."/>
            <person name="Mori K."/>
        </authorList>
    </citation>
    <scope>NUCLEOTIDE SEQUENCE [LARGE SCALE GENOMIC DNA]</scope>
    <source>
        <strain evidence="1 2">JCM 6917</strain>
    </source>
</reference>
<keyword evidence="2" id="KW-1185">Reference proteome</keyword>
<evidence type="ECO:0000313" key="1">
    <source>
        <dbReference type="EMBL" id="MFB9465750.1"/>
    </source>
</evidence>
<proteinExistence type="predicted"/>
<dbReference type="Proteomes" id="UP001589709">
    <property type="component" value="Unassembled WGS sequence"/>
</dbReference>
<protein>
    <submittedName>
        <fullName evidence="1">SRPBCC family protein</fullName>
    </submittedName>
</protein>
<organism evidence="1 2">
    <name type="scientific">Streptomyces cinereospinus</name>
    <dbReference type="NCBI Taxonomy" id="285561"/>
    <lineage>
        <taxon>Bacteria</taxon>
        <taxon>Bacillati</taxon>
        <taxon>Actinomycetota</taxon>
        <taxon>Actinomycetes</taxon>
        <taxon>Kitasatosporales</taxon>
        <taxon>Streptomycetaceae</taxon>
        <taxon>Streptomyces</taxon>
    </lineage>
</organism>
<name>A0ABV5N646_9ACTN</name>
<dbReference type="EMBL" id="JBHMCY010000052">
    <property type="protein sequence ID" value="MFB9465750.1"/>
    <property type="molecule type" value="Genomic_DNA"/>
</dbReference>
<dbReference type="InterPro" id="IPR019587">
    <property type="entry name" value="Polyketide_cyclase/dehydratase"/>
</dbReference>